<accession>A0A1X9N9L8</accession>
<dbReference type="OrthoDB" id="9789433at2"/>
<dbReference type="EMBL" id="CP019343">
    <property type="protein sequence ID" value="ARN72645.1"/>
    <property type="molecule type" value="Genomic_DNA"/>
</dbReference>
<dbReference type="AlphaFoldDB" id="A0A1X9N9L8"/>
<evidence type="ECO:0008006" key="3">
    <source>
        <dbReference type="Google" id="ProtNLM"/>
    </source>
</evidence>
<sequence length="181" mass="20138">MRQVMKYLQVSIVIVALVLAGCVQTIPKEALKLSPSSLEDRQMQTRVYEDVTEEQILSASVAIIQDLGAQINESETDLGLIVGEKMRDATDAGQVAGAIVLALLTGAATPVDKEQKIKFSLVTAPESMSQNSERWSVRLTIQRKVWNTQNQLSRIEAIKEPEIFQGFFEKLDKSLFLEKQS</sequence>
<reference evidence="1 2" key="1">
    <citation type="submission" date="2016-11" db="EMBL/GenBank/DDBJ databases">
        <title>Trade-off between light-utilization and light-protection in marine flavobacteria.</title>
        <authorList>
            <person name="Kumagai Y."/>
        </authorList>
    </citation>
    <scope>NUCLEOTIDE SEQUENCE [LARGE SCALE GENOMIC DNA]</scope>
    <source>
        <strain evidence="1 2">NBRC 107125</strain>
    </source>
</reference>
<evidence type="ECO:0000313" key="1">
    <source>
        <dbReference type="EMBL" id="ARN72645.1"/>
    </source>
</evidence>
<name>A0A1X9N9L8_9GAMM</name>
<protein>
    <recommendedName>
        <fullName evidence="3">Lipoprotein</fullName>
    </recommendedName>
</protein>
<evidence type="ECO:0000313" key="2">
    <source>
        <dbReference type="Proteomes" id="UP000193450"/>
    </source>
</evidence>
<proteinExistence type="predicted"/>
<organism evidence="1 2">
    <name type="scientific">Oceanicoccus sagamiensis</name>
    <dbReference type="NCBI Taxonomy" id="716816"/>
    <lineage>
        <taxon>Bacteria</taxon>
        <taxon>Pseudomonadati</taxon>
        <taxon>Pseudomonadota</taxon>
        <taxon>Gammaproteobacteria</taxon>
        <taxon>Cellvibrionales</taxon>
        <taxon>Spongiibacteraceae</taxon>
        <taxon>Oceanicoccus</taxon>
    </lineage>
</organism>
<dbReference type="PROSITE" id="PS51257">
    <property type="entry name" value="PROKAR_LIPOPROTEIN"/>
    <property type="match status" value="1"/>
</dbReference>
<dbReference type="STRING" id="716816.BST96_00060"/>
<gene>
    <name evidence="1" type="ORF">BST96_00060</name>
</gene>
<dbReference type="KEGG" id="osg:BST96_00060"/>
<keyword evidence="2" id="KW-1185">Reference proteome</keyword>
<dbReference type="Proteomes" id="UP000193450">
    <property type="component" value="Chromosome"/>
</dbReference>